<sequence length="347" mass="39696">MQHSSRPPVPRLHINPPDQINRPQWPPPPPQSASTPMNNQNRKFRPFSQYLTVSSGGTSTCTELEGDDLIDVDYLSEYSFDLSNDEDDEENDEDIQSEVYLRNLFYSIDQIIGDDSTTSNTSGTLIDLPTNIIAECHVWKKKFKDKRLNAIQYQRSSSSKLNTYQTNVASIDEEEEFPIMQRQESSNYRKIAPNNTDRPLPIHKRHSLAQLPAGSSRVVLPPIINGRRPQSIDLKNGYLFPYFNKTTYNSRVKVVELMKTNDETQYEKEQTMTTYRSKSFNETTLNGNDQVQSNLYVNRISGSSTSTINGRITMNDLFNQSSHLGPAWSRRSHSQFPPNHMLKLPAI</sequence>
<comment type="caution">
    <text evidence="2">The sequence shown here is derived from an EMBL/GenBank/DDBJ whole genome shotgun (WGS) entry which is preliminary data.</text>
</comment>
<name>A0A9Q0M370_BLOTA</name>
<dbReference type="EMBL" id="JAPWDV010000003">
    <property type="protein sequence ID" value="KAJ6217047.1"/>
    <property type="molecule type" value="Genomic_DNA"/>
</dbReference>
<dbReference type="AlphaFoldDB" id="A0A9Q0M370"/>
<gene>
    <name evidence="2" type="ORF">RDWZM_008204</name>
</gene>
<evidence type="ECO:0000313" key="3">
    <source>
        <dbReference type="Proteomes" id="UP001142055"/>
    </source>
</evidence>
<proteinExistence type="predicted"/>
<feature type="compositionally biased region" description="Polar residues" evidence="1">
    <location>
        <begin position="32"/>
        <end position="41"/>
    </location>
</feature>
<accession>A0A9Q0M370</accession>
<feature type="region of interest" description="Disordered" evidence="1">
    <location>
        <begin position="328"/>
        <end position="347"/>
    </location>
</feature>
<feature type="region of interest" description="Disordered" evidence="1">
    <location>
        <begin position="1"/>
        <end position="43"/>
    </location>
</feature>
<evidence type="ECO:0000256" key="1">
    <source>
        <dbReference type="SAM" id="MobiDB-lite"/>
    </source>
</evidence>
<organism evidence="2 3">
    <name type="scientific">Blomia tropicalis</name>
    <name type="common">Mite</name>
    <dbReference type="NCBI Taxonomy" id="40697"/>
    <lineage>
        <taxon>Eukaryota</taxon>
        <taxon>Metazoa</taxon>
        <taxon>Ecdysozoa</taxon>
        <taxon>Arthropoda</taxon>
        <taxon>Chelicerata</taxon>
        <taxon>Arachnida</taxon>
        <taxon>Acari</taxon>
        <taxon>Acariformes</taxon>
        <taxon>Sarcoptiformes</taxon>
        <taxon>Astigmata</taxon>
        <taxon>Glycyphagoidea</taxon>
        <taxon>Echimyopodidae</taxon>
        <taxon>Blomia</taxon>
    </lineage>
</organism>
<keyword evidence="3" id="KW-1185">Reference proteome</keyword>
<reference evidence="2" key="1">
    <citation type="submission" date="2022-12" db="EMBL/GenBank/DDBJ databases">
        <title>Genome assemblies of Blomia tropicalis.</title>
        <authorList>
            <person name="Cui Y."/>
        </authorList>
    </citation>
    <scope>NUCLEOTIDE SEQUENCE</scope>
    <source>
        <tissue evidence="2">Adult mites</tissue>
    </source>
</reference>
<protein>
    <submittedName>
        <fullName evidence="2">Uncharacterized protein</fullName>
    </submittedName>
</protein>
<evidence type="ECO:0000313" key="2">
    <source>
        <dbReference type="EMBL" id="KAJ6217047.1"/>
    </source>
</evidence>
<dbReference type="Proteomes" id="UP001142055">
    <property type="component" value="Chromosome 3"/>
</dbReference>